<evidence type="ECO:0000313" key="3">
    <source>
        <dbReference type="Proteomes" id="UP000645966"/>
    </source>
</evidence>
<name>A0A934HY99_9CORY</name>
<dbReference type="SUPFAM" id="SSF54427">
    <property type="entry name" value="NTF2-like"/>
    <property type="match status" value="1"/>
</dbReference>
<gene>
    <name evidence="2" type="ORF">JDV75_03435</name>
</gene>
<reference evidence="2" key="1">
    <citation type="submission" date="2020-12" db="EMBL/GenBank/DDBJ databases">
        <title>Genome public.</title>
        <authorList>
            <person name="Sun Q."/>
        </authorList>
    </citation>
    <scope>NUCLEOTIDE SEQUENCE</scope>
    <source>
        <strain evidence="2">CCM 8863</strain>
    </source>
</reference>
<dbReference type="Pfam" id="PF02810">
    <property type="entry name" value="SEC-C"/>
    <property type="match status" value="1"/>
</dbReference>
<keyword evidence="3" id="KW-1185">Reference proteome</keyword>
<dbReference type="Gene3D" id="3.10.450.50">
    <property type="match status" value="1"/>
</dbReference>
<dbReference type="SUPFAM" id="SSF103642">
    <property type="entry name" value="Sec-C motif"/>
    <property type="match status" value="1"/>
</dbReference>
<dbReference type="RefSeq" id="WP_198737862.1">
    <property type="nucleotide sequence ID" value="NZ_JAEIOS010000011.1"/>
</dbReference>
<dbReference type="Pfam" id="PF17775">
    <property type="entry name" value="YchJ_M-like"/>
    <property type="match status" value="1"/>
</dbReference>
<evidence type="ECO:0000259" key="1">
    <source>
        <dbReference type="Pfam" id="PF17775"/>
    </source>
</evidence>
<dbReference type="InterPro" id="IPR004027">
    <property type="entry name" value="SEC_C_motif"/>
</dbReference>
<comment type="caution">
    <text evidence="2">The sequence shown here is derived from an EMBL/GenBank/DDBJ whole genome shotgun (WGS) entry which is preliminary data.</text>
</comment>
<feature type="domain" description="YchJ-like middle NTF2-like" evidence="1">
    <location>
        <begin position="35"/>
        <end position="129"/>
    </location>
</feature>
<protein>
    <submittedName>
        <fullName evidence="2">SEC-C domain-containing protein</fullName>
    </submittedName>
</protein>
<dbReference type="InterPro" id="IPR048469">
    <property type="entry name" value="YchJ-like_M"/>
</dbReference>
<sequence length="131" mass="14295">MADTISDADRCPCGSGDGYGSCCGPILAGTRRAPTAEALMRSRYTAFCVGDVDHLRASWHPDTRPDELTVDPDIRFLRLVVHDTSGGGPFETSGRVDFSAFYRTGSGQRGEQRENSSFTRLDGRWVYVAAL</sequence>
<dbReference type="Proteomes" id="UP000645966">
    <property type="component" value="Unassembled WGS sequence"/>
</dbReference>
<dbReference type="InterPro" id="IPR032710">
    <property type="entry name" value="NTF2-like_dom_sf"/>
</dbReference>
<proteinExistence type="predicted"/>
<dbReference type="EMBL" id="JAEIOS010000011">
    <property type="protein sequence ID" value="MBI8988812.1"/>
    <property type="molecule type" value="Genomic_DNA"/>
</dbReference>
<accession>A0A934HY99</accession>
<organism evidence="2 3">
    <name type="scientific">Corynebacterium meridianum</name>
    <dbReference type="NCBI Taxonomy" id="2765363"/>
    <lineage>
        <taxon>Bacteria</taxon>
        <taxon>Bacillati</taxon>
        <taxon>Actinomycetota</taxon>
        <taxon>Actinomycetes</taxon>
        <taxon>Mycobacteriales</taxon>
        <taxon>Corynebacteriaceae</taxon>
        <taxon>Corynebacterium</taxon>
    </lineage>
</organism>
<dbReference type="AlphaFoldDB" id="A0A934HY99"/>
<evidence type="ECO:0000313" key="2">
    <source>
        <dbReference type="EMBL" id="MBI8988812.1"/>
    </source>
</evidence>